<dbReference type="CDD" id="cd06163">
    <property type="entry name" value="S2P-M50_PDZ_RseP-like"/>
    <property type="match status" value="1"/>
</dbReference>
<dbReference type="GO" id="GO:0046872">
    <property type="term" value="F:metal ion binding"/>
    <property type="evidence" value="ECO:0007669"/>
    <property type="project" value="UniProtKB-KW"/>
</dbReference>
<dbReference type="Pfam" id="PF17820">
    <property type="entry name" value="PDZ_6"/>
    <property type="match status" value="1"/>
</dbReference>
<dbReference type="GO" id="GO:0016020">
    <property type="term" value="C:membrane"/>
    <property type="evidence" value="ECO:0007669"/>
    <property type="project" value="UniProtKB-SubCell"/>
</dbReference>
<dbReference type="InterPro" id="IPR001478">
    <property type="entry name" value="PDZ"/>
</dbReference>
<evidence type="ECO:0000256" key="8">
    <source>
        <dbReference type="ARBA" id="ARBA00022989"/>
    </source>
</evidence>
<evidence type="ECO:0000313" key="14">
    <source>
        <dbReference type="Proteomes" id="UP000177040"/>
    </source>
</evidence>
<comment type="caution">
    <text evidence="13">The sequence shown here is derived from an EMBL/GenBank/DDBJ whole genome shotgun (WGS) entry which is preliminary data.</text>
</comment>
<keyword evidence="4 13" id="KW-0645">Protease</keyword>
<dbReference type="NCBIfam" id="TIGR00054">
    <property type="entry name" value="RIP metalloprotease RseP"/>
    <property type="match status" value="1"/>
</dbReference>
<keyword evidence="8 11" id="KW-1133">Transmembrane helix</keyword>
<feature type="transmembrane region" description="Helical" evidence="11">
    <location>
        <begin position="286"/>
        <end position="306"/>
    </location>
</feature>
<feature type="transmembrane region" description="Helical" evidence="11">
    <location>
        <begin position="259"/>
        <end position="281"/>
    </location>
</feature>
<sequence length="388" mass="42451">MFTFIIFLLVLSLVVLVHEFGHFFVARLSGMKVFEFGWGFPPRAIGFYRDPLTKKIVWVWKSRANDLAETVGGVPREQQFPATLYSINWLPLGGFVKIKGENGDTEDEDSFSAKKFGPKLATLLAGVVMNFILAAILLGVGFMIGLPTDLSNLGDERAIIVKSAEVMIQHVEKDSPAAIAGLKTGDVIRTVNGTAVQNTSVLINLFRESEKKVLNLEIKRDELIFNQAVTPVYIEKDGVPRLGVGLADAGVIRFPWYLAFYKGFVAAGMGFLNVFVAFYILVRELILGNGLAFGVSGPVGIAVAVGESARLGFSYLLNVTAMISLSLAALNVLPIPALDGGRALFVIIEKLFRRKIPIKVEQITHTVGFVALLFLIVVITWRDISALF</sequence>
<dbReference type="GO" id="GO:0004222">
    <property type="term" value="F:metalloendopeptidase activity"/>
    <property type="evidence" value="ECO:0007669"/>
    <property type="project" value="InterPro"/>
</dbReference>
<dbReference type="InterPro" id="IPR041489">
    <property type="entry name" value="PDZ_6"/>
</dbReference>
<dbReference type="InterPro" id="IPR008915">
    <property type="entry name" value="Peptidase_M50"/>
</dbReference>
<feature type="transmembrane region" description="Helical" evidence="11">
    <location>
        <begin position="120"/>
        <end position="144"/>
    </location>
</feature>
<dbReference type="SUPFAM" id="SSF50156">
    <property type="entry name" value="PDZ domain-like"/>
    <property type="match status" value="1"/>
</dbReference>
<evidence type="ECO:0000256" key="10">
    <source>
        <dbReference type="ARBA" id="ARBA00023136"/>
    </source>
</evidence>
<dbReference type="EC" id="3.4.24.-" evidence="11"/>
<dbReference type="PANTHER" id="PTHR42837">
    <property type="entry name" value="REGULATOR OF SIGMA-E PROTEASE RSEP"/>
    <property type="match status" value="1"/>
</dbReference>
<dbReference type="PROSITE" id="PS50106">
    <property type="entry name" value="PDZ"/>
    <property type="match status" value="1"/>
</dbReference>
<keyword evidence="6 11" id="KW-0378">Hydrolase</keyword>
<organism evidence="13 14">
    <name type="scientific">Candidatus Magasanikbacteria bacterium RIFCSPLOWO2_01_FULL_40_15</name>
    <dbReference type="NCBI Taxonomy" id="1798686"/>
    <lineage>
        <taxon>Bacteria</taxon>
        <taxon>Candidatus Magasanikiibacteriota</taxon>
    </lineage>
</organism>
<gene>
    <name evidence="13" type="ORF">A2983_03640</name>
</gene>
<evidence type="ECO:0000256" key="2">
    <source>
        <dbReference type="ARBA" id="ARBA00004141"/>
    </source>
</evidence>
<keyword evidence="10 11" id="KW-0472">Membrane</keyword>
<feature type="domain" description="PDZ" evidence="12">
    <location>
        <begin position="143"/>
        <end position="200"/>
    </location>
</feature>
<dbReference type="InterPro" id="IPR036034">
    <property type="entry name" value="PDZ_sf"/>
</dbReference>
<evidence type="ECO:0000313" key="13">
    <source>
        <dbReference type="EMBL" id="OGH78139.1"/>
    </source>
</evidence>
<dbReference type="Proteomes" id="UP000177040">
    <property type="component" value="Unassembled WGS sequence"/>
</dbReference>
<keyword evidence="7 11" id="KW-0862">Zinc</keyword>
<reference evidence="13 14" key="1">
    <citation type="journal article" date="2016" name="Nat. Commun.">
        <title>Thousands of microbial genomes shed light on interconnected biogeochemical processes in an aquifer system.</title>
        <authorList>
            <person name="Anantharaman K."/>
            <person name="Brown C.T."/>
            <person name="Hug L.A."/>
            <person name="Sharon I."/>
            <person name="Castelle C.J."/>
            <person name="Probst A.J."/>
            <person name="Thomas B.C."/>
            <person name="Singh A."/>
            <person name="Wilkins M.J."/>
            <person name="Karaoz U."/>
            <person name="Brodie E.L."/>
            <person name="Williams K.H."/>
            <person name="Hubbard S.S."/>
            <person name="Banfield J.F."/>
        </authorList>
    </citation>
    <scope>NUCLEOTIDE SEQUENCE [LARGE SCALE GENOMIC DNA]</scope>
</reference>
<keyword evidence="5 11" id="KW-0812">Transmembrane</keyword>
<dbReference type="Gene3D" id="2.30.42.10">
    <property type="match status" value="1"/>
</dbReference>
<evidence type="ECO:0000256" key="3">
    <source>
        <dbReference type="ARBA" id="ARBA00007931"/>
    </source>
</evidence>
<proteinExistence type="inferred from homology"/>
<comment type="cofactor">
    <cofactor evidence="1 11">
        <name>Zn(2+)</name>
        <dbReference type="ChEBI" id="CHEBI:29105"/>
    </cofactor>
</comment>
<name>A0A1F6N2I2_9BACT</name>
<comment type="similarity">
    <text evidence="3 11">Belongs to the peptidase M50B family.</text>
</comment>
<dbReference type="PANTHER" id="PTHR42837:SF2">
    <property type="entry name" value="MEMBRANE METALLOPROTEASE ARASP2, CHLOROPLASTIC-RELATED"/>
    <property type="match status" value="1"/>
</dbReference>
<evidence type="ECO:0000256" key="11">
    <source>
        <dbReference type="RuleBase" id="RU362031"/>
    </source>
</evidence>
<dbReference type="GO" id="GO:0006508">
    <property type="term" value="P:proteolysis"/>
    <property type="evidence" value="ECO:0007669"/>
    <property type="project" value="UniProtKB-KW"/>
</dbReference>
<dbReference type="AlphaFoldDB" id="A0A1F6N2I2"/>
<keyword evidence="11" id="KW-0479">Metal-binding</keyword>
<comment type="subcellular location">
    <subcellularLocation>
        <location evidence="2">Membrane</location>
        <topology evidence="2">Multi-pass membrane protein</topology>
    </subcellularLocation>
</comment>
<evidence type="ECO:0000259" key="12">
    <source>
        <dbReference type="PROSITE" id="PS50106"/>
    </source>
</evidence>
<evidence type="ECO:0000256" key="7">
    <source>
        <dbReference type="ARBA" id="ARBA00022833"/>
    </source>
</evidence>
<feature type="transmembrane region" description="Helical" evidence="11">
    <location>
        <begin position="6"/>
        <end position="25"/>
    </location>
</feature>
<evidence type="ECO:0000256" key="5">
    <source>
        <dbReference type="ARBA" id="ARBA00022692"/>
    </source>
</evidence>
<evidence type="ECO:0000256" key="6">
    <source>
        <dbReference type="ARBA" id="ARBA00022801"/>
    </source>
</evidence>
<evidence type="ECO:0000256" key="9">
    <source>
        <dbReference type="ARBA" id="ARBA00023049"/>
    </source>
</evidence>
<protein>
    <recommendedName>
        <fullName evidence="11">Zinc metalloprotease</fullName>
        <ecNumber evidence="11">3.4.24.-</ecNumber>
    </recommendedName>
</protein>
<keyword evidence="9 11" id="KW-0482">Metalloprotease</keyword>
<evidence type="ECO:0000256" key="4">
    <source>
        <dbReference type="ARBA" id="ARBA00022670"/>
    </source>
</evidence>
<dbReference type="Pfam" id="PF02163">
    <property type="entry name" value="Peptidase_M50"/>
    <property type="match status" value="2"/>
</dbReference>
<evidence type="ECO:0000256" key="1">
    <source>
        <dbReference type="ARBA" id="ARBA00001947"/>
    </source>
</evidence>
<feature type="transmembrane region" description="Helical" evidence="11">
    <location>
        <begin position="312"/>
        <end position="333"/>
    </location>
</feature>
<dbReference type="EMBL" id="MFQH01000017">
    <property type="protein sequence ID" value="OGH78139.1"/>
    <property type="molecule type" value="Genomic_DNA"/>
</dbReference>
<dbReference type="InterPro" id="IPR004387">
    <property type="entry name" value="Pept_M50_Zn"/>
</dbReference>
<feature type="transmembrane region" description="Helical" evidence="11">
    <location>
        <begin position="363"/>
        <end position="381"/>
    </location>
</feature>
<dbReference type="SMART" id="SM00228">
    <property type="entry name" value="PDZ"/>
    <property type="match status" value="1"/>
</dbReference>
<accession>A0A1F6N2I2</accession>